<keyword evidence="3" id="KW-0677">Repeat</keyword>
<dbReference type="PROSITE" id="PS50088">
    <property type="entry name" value="ANK_REPEAT"/>
    <property type="match status" value="3"/>
</dbReference>
<name>A0A6J7ZXF0_MYTCO</name>
<keyword evidence="2" id="KW-0479">Metal-binding</keyword>
<proteinExistence type="predicted"/>
<reference evidence="9 10" key="1">
    <citation type="submission" date="2020-06" db="EMBL/GenBank/DDBJ databases">
        <authorList>
            <person name="Li R."/>
            <person name="Bekaert M."/>
        </authorList>
    </citation>
    <scope>NUCLEOTIDE SEQUENCE [LARGE SCALE GENOMIC DNA]</scope>
    <source>
        <strain evidence="10">wild</strain>
    </source>
</reference>
<dbReference type="Pfam" id="PF12796">
    <property type="entry name" value="Ank_2"/>
    <property type="match status" value="2"/>
</dbReference>
<dbReference type="InterPro" id="IPR027806">
    <property type="entry name" value="HARBI1_dom"/>
</dbReference>
<dbReference type="PANTHER" id="PTHR24197">
    <property type="entry name" value="ANKYRIN REPEAT DOMAIN-CONTAINING PROTEIN 61"/>
    <property type="match status" value="1"/>
</dbReference>
<feature type="repeat" description="ANK" evidence="7">
    <location>
        <begin position="191"/>
        <end position="223"/>
    </location>
</feature>
<evidence type="ECO:0000256" key="6">
    <source>
        <dbReference type="ARBA" id="ARBA00039237"/>
    </source>
</evidence>
<accession>A0A6J7ZXF0</accession>
<evidence type="ECO:0000256" key="2">
    <source>
        <dbReference type="ARBA" id="ARBA00022723"/>
    </source>
</evidence>
<dbReference type="Pfam" id="PF13359">
    <property type="entry name" value="DDE_Tnp_4"/>
    <property type="match status" value="1"/>
</dbReference>
<evidence type="ECO:0000256" key="7">
    <source>
        <dbReference type="PROSITE-ProRule" id="PRU00023"/>
    </source>
</evidence>
<dbReference type="Gene3D" id="1.25.40.20">
    <property type="entry name" value="Ankyrin repeat-containing domain"/>
    <property type="match status" value="2"/>
</dbReference>
<feature type="repeat" description="ANK" evidence="7">
    <location>
        <begin position="224"/>
        <end position="246"/>
    </location>
</feature>
<dbReference type="SUPFAM" id="SSF48403">
    <property type="entry name" value="Ankyrin repeat"/>
    <property type="match status" value="1"/>
</dbReference>
<evidence type="ECO:0000313" key="9">
    <source>
        <dbReference type="EMBL" id="CAC5356321.1"/>
    </source>
</evidence>
<organism evidence="9 10">
    <name type="scientific">Mytilus coruscus</name>
    <name type="common">Sea mussel</name>
    <dbReference type="NCBI Taxonomy" id="42192"/>
    <lineage>
        <taxon>Eukaryota</taxon>
        <taxon>Metazoa</taxon>
        <taxon>Spiralia</taxon>
        <taxon>Lophotrochozoa</taxon>
        <taxon>Mollusca</taxon>
        <taxon>Bivalvia</taxon>
        <taxon>Autobranchia</taxon>
        <taxon>Pteriomorphia</taxon>
        <taxon>Mytilida</taxon>
        <taxon>Mytiloidea</taxon>
        <taxon>Mytilidae</taxon>
        <taxon>Mytilinae</taxon>
        <taxon>Mytilus</taxon>
    </lineage>
</organism>
<dbReference type="InterPro" id="IPR036770">
    <property type="entry name" value="Ankyrin_rpt-contain_sf"/>
</dbReference>
<dbReference type="EMBL" id="CACVKT020000146">
    <property type="protein sequence ID" value="CAC5356321.1"/>
    <property type="molecule type" value="Genomic_DNA"/>
</dbReference>
<feature type="repeat" description="ANK" evidence="7">
    <location>
        <begin position="137"/>
        <end position="169"/>
    </location>
</feature>
<gene>
    <name evidence="9" type="ORF">MCOR_549</name>
</gene>
<dbReference type="PROSITE" id="PS50297">
    <property type="entry name" value="ANK_REP_REGION"/>
    <property type="match status" value="3"/>
</dbReference>
<evidence type="ECO:0000256" key="3">
    <source>
        <dbReference type="ARBA" id="ARBA00022737"/>
    </source>
</evidence>
<dbReference type="SMART" id="SM00248">
    <property type="entry name" value="ANK"/>
    <property type="match status" value="5"/>
</dbReference>
<sequence length="583" mass="66715">MFDMLVGTVGRHFIPCILKHSNSEFIKDYIELLQFTTDRNPNTIKIESKYEKLYFRRIIDDINNGLNWDVFETVQMERKEYRLFFLENVLKTENPTFCRSKKDGSTPLHVTSLLGYNDLSFFFVESDKSQVNSRDNTGKTPLHLACSKGNAAVAKILIKFNAEVNQMDTNKITPFMLACSSDTCINKPNGKGYTPFYLAISSGQHEIAKTIIKYGADPNYQNDDGLTPLHIACETNKFEIVKTLLEQYQVEFNKEDNKGRTPLDVSKIHNRKDISEYLIEREPINENILARKCKYAQHNLEDQKEYRLKKTVLIALRYLGHSGNIRLISDIFNVSDSTVITCRDRVISALASIKDEYICWPLDAASQANVSQKFEEKKGFPGVIGAIDGTHIQINAPKEHGQSYVNRKNYHSKILQSVCLPNMKFSHIYSGWPGSVHDSRVLKNSELWENGEVACQSNHIIGDGAYPIKKWLLTPYRDTGNLNAEQRRFNYVHSSTRSVIERAFGILKGRFKKLQFIEVKKIQTACDVITACCVLQNFCIMFWDTGEDFIDEAENQELNACNNQPLNDVDGISKRDRIARSLM</sequence>
<evidence type="ECO:0000256" key="5">
    <source>
        <dbReference type="ARBA" id="ARBA00037385"/>
    </source>
</evidence>
<dbReference type="AlphaFoldDB" id="A0A6J7ZXF0"/>
<dbReference type="Proteomes" id="UP000507470">
    <property type="component" value="Unassembled WGS sequence"/>
</dbReference>
<dbReference type="OrthoDB" id="6147640at2759"/>
<keyword evidence="4 7" id="KW-0040">ANK repeat</keyword>
<protein>
    <recommendedName>
        <fullName evidence="6">Ankyrin repeat domain-containing protein 54</fullName>
    </recommendedName>
</protein>
<evidence type="ECO:0000256" key="1">
    <source>
        <dbReference type="ARBA" id="ARBA00001968"/>
    </source>
</evidence>
<comment type="cofactor">
    <cofactor evidence="1">
        <name>a divalent metal cation</name>
        <dbReference type="ChEBI" id="CHEBI:60240"/>
    </cofactor>
</comment>
<dbReference type="PRINTS" id="PR01415">
    <property type="entry name" value="ANKYRIN"/>
</dbReference>
<evidence type="ECO:0000259" key="8">
    <source>
        <dbReference type="Pfam" id="PF13359"/>
    </source>
</evidence>
<dbReference type="InterPro" id="IPR002110">
    <property type="entry name" value="Ankyrin_rpt"/>
</dbReference>
<keyword evidence="10" id="KW-1185">Reference proteome</keyword>
<evidence type="ECO:0000256" key="4">
    <source>
        <dbReference type="ARBA" id="ARBA00023043"/>
    </source>
</evidence>
<dbReference type="PANTHER" id="PTHR24197:SF44">
    <property type="entry name" value="ANKYRIN REPEAT DOMAIN-CONTAINING PROTEIN 54"/>
    <property type="match status" value="1"/>
</dbReference>
<feature type="domain" description="DDE Tnp4" evidence="8">
    <location>
        <begin position="387"/>
        <end position="537"/>
    </location>
</feature>
<dbReference type="GO" id="GO:0046872">
    <property type="term" value="F:metal ion binding"/>
    <property type="evidence" value="ECO:0007669"/>
    <property type="project" value="UniProtKB-KW"/>
</dbReference>
<evidence type="ECO:0000313" key="10">
    <source>
        <dbReference type="Proteomes" id="UP000507470"/>
    </source>
</evidence>
<comment type="function">
    <text evidence="5">Plays an important role in regulating intracellular signaling events associated with erythroid terminal differentiation.</text>
</comment>